<evidence type="ECO:0000313" key="5">
    <source>
        <dbReference type="Proteomes" id="UP000530660"/>
    </source>
</evidence>
<evidence type="ECO:0000256" key="1">
    <source>
        <dbReference type="ARBA" id="ARBA00003318"/>
    </source>
</evidence>
<dbReference type="OrthoDB" id="510at2759"/>
<dbReference type="SUPFAM" id="SSF52833">
    <property type="entry name" value="Thioredoxin-like"/>
    <property type="match status" value="1"/>
</dbReference>
<comment type="function">
    <text evidence="1">Participates in various redox reactions through the reversible oxidation of its active center dithiol to a disulfide and catalyzes dithiol-disulfide exchange reactions.</text>
</comment>
<name>A0A7J7IH62_9RHOD</name>
<evidence type="ECO:0000256" key="2">
    <source>
        <dbReference type="SAM" id="Phobius"/>
    </source>
</evidence>
<dbReference type="GO" id="GO:0015035">
    <property type="term" value="F:protein-disulfide reductase activity"/>
    <property type="evidence" value="ECO:0007669"/>
    <property type="project" value="TreeGrafter"/>
</dbReference>
<gene>
    <name evidence="4" type="ORF">F1559_000411</name>
</gene>
<protein>
    <recommendedName>
        <fullName evidence="3">Thioredoxin domain-containing protein</fullName>
    </recommendedName>
</protein>
<proteinExistence type="predicted"/>
<dbReference type="CDD" id="cd02961">
    <property type="entry name" value="PDI_a_family"/>
    <property type="match status" value="1"/>
</dbReference>
<dbReference type="AlphaFoldDB" id="A0A7J7IH62"/>
<evidence type="ECO:0000313" key="4">
    <source>
        <dbReference type="EMBL" id="KAF6002348.1"/>
    </source>
</evidence>
<keyword evidence="5" id="KW-1185">Reference proteome</keyword>
<feature type="domain" description="Thioredoxin" evidence="3">
    <location>
        <begin position="35"/>
        <end position="176"/>
    </location>
</feature>
<keyword evidence="2" id="KW-0472">Membrane</keyword>
<dbReference type="Gene3D" id="3.40.30.10">
    <property type="entry name" value="Glutaredoxin"/>
    <property type="match status" value="1"/>
</dbReference>
<sequence>MKRKLPGADCFALARLLTWKRLWMTCWILGVLWSHLLGVFATDVTQEPGLDGELIELPGNTFDRAVLQTLANHDVLLLQIYAPWCGHCRRFEPALRNISRQLIRTCWDRSKPGCARVGRLDGDKEVTISLRFGVGGFPSFYALRRNPQRPNRPDVFFYTGPHSEDALVSFVRKLAEREFGTAVPDARSIDGWRHPFGPVLRLSAAIFVAPQRAASMLFQLLSHWTIWGPGTLLLISGAIYWRRRWRRRRQRLVQVTSMNTHAKKPE</sequence>
<comment type="caution">
    <text evidence="4">The sequence shown here is derived from an EMBL/GenBank/DDBJ whole genome shotgun (WGS) entry which is preliminary data.</text>
</comment>
<dbReference type="InterPro" id="IPR036249">
    <property type="entry name" value="Thioredoxin-like_sf"/>
</dbReference>
<dbReference type="GO" id="GO:0034976">
    <property type="term" value="P:response to endoplasmic reticulum stress"/>
    <property type="evidence" value="ECO:0007669"/>
    <property type="project" value="TreeGrafter"/>
</dbReference>
<dbReference type="PANTHER" id="PTHR45815">
    <property type="entry name" value="PROTEIN DISULFIDE-ISOMERASE A6"/>
    <property type="match status" value="1"/>
</dbReference>
<dbReference type="PROSITE" id="PS00194">
    <property type="entry name" value="THIOREDOXIN_1"/>
    <property type="match status" value="1"/>
</dbReference>
<dbReference type="PROSITE" id="PS51352">
    <property type="entry name" value="THIOREDOXIN_2"/>
    <property type="match status" value="1"/>
</dbReference>
<keyword evidence="2" id="KW-1133">Transmembrane helix</keyword>
<dbReference type="InterPro" id="IPR013766">
    <property type="entry name" value="Thioredoxin_domain"/>
</dbReference>
<evidence type="ECO:0000259" key="3">
    <source>
        <dbReference type="PROSITE" id="PS51352"/>
    </source>
</evidence>
<accession>A0A7J7IH62</accession>
<reference evidence="4 5" key="1">
    <citation type="journal article" date="2020" name="J. Phycol.">
        <title>Comparative genome analysis reveals Cyanidiococcus gen. nov., a new extremophilic red algal genus sister to Cyanidioschyzon (Cyanidioschyzonaceae, Rhodophyta).</title>
        <authorList>
            <person name="Liu S.-L."/>
            <person name="Chiang Y.-R."/>
            <person name="Yoon H.S."/>
            <person name="Fu H.-Y."/>
        </authorList>
    </citation>
    <scope>NUCLEOTIDE SEQUENCE [LARGE SCALE GENOMIC DNA]</scope>
    <source>
        <strain evidence="4 5">THAL066</strain>
    </source>
</reference>
<dbReference type="GO" id="GO:0005788">
    <property type="term" value="C:endoplasmic reticulum lumen"/>
    <property type="evidence" value="ECO:0007669"/>
    <property type="project" value="TreeGrafter"/>
</dbReference>
<keyword evidence="2" id="KW-0812">Transmembrane</keyword>
<dbReference type="Pfam" id="PF00085">
    <property type="entry name" value="Thioredoxin"/>
    <property type="match status" value="1"/>
</dbReference>
<dbReference type="Proteomes" id="UP000530660">
    <property type="component" value="Unassembled WGS sequence"/>
</dbReference>
<dbReference type="EMBL" id="VWRR01000010">
    <property type="protein sequence ID" value="KAF6002348.1"/>
    <property type="molecule type" value="Genomic_DNA"/>
</dbReference>
<dbReference type="PANTHER" id="PTHR45815:SF3">
    <property type="entry name" value="PROTEIN DISULFIDE-ISOMERASE A6"/>
    <property type="match status" value="1"/>
</dbReference>
<dbReference type="InterPro" id="IPR017937">
    <property type="entry name" value="Thioredoxin_CS"/>
</dbReference>
<feature type="transmembrane region" description="Helical" evidence="2">
    <location>
        <begin position="221"/>
        <end position="241"/>
    </location>
</feature>
<organism evidence="4 5">
    <name type="scientific">Cyanidiococcus yangmingshanensis</name>
    <dbReference type="NCBI Taxonomy" id="2690220"/>
    <lineage>
        <taxon>Eukaryota</taxon>
        <taxon>Rhodophyta</taxon>
        <taxon>Bangiophyceae</taxon>
        <taxon>Cyanidiales</taxon>
        <taxon>Cyanidiaceae</taxon>
        <taxon>Cyanidiococcus</taxon>
    </lineage>
</organism>